<comment type="function">
    <text evidence="8">Catalyzes the hydroxylation of 2-nonaprenyl-3-methyl-6-methoxy-1,4-benzoquinol during ubiquinone biosynthesis.</text>
</comment>
<dbReference type="Proteomes" id="UP000555728">
    <property type="component" value="Unassembled WGS sequence"/>
</dbReference>
<feature type="region of interest" description="Disordered" evidence="9">
    <location>
        <begin position="1"/>
        <end position="34"/>
    </location>
</feature>
<sequence>MTHDTATDTAPPPRADVPPHRRTGARRLPGDRTPRATLERLIRVDQAGEYGAVRIYEGQMAVLGRRTANAAVLKHMRDQEQVHLDTFNDLIRQRRVRPTLMTPVWHALGFALGAGTALMGEKAAMACTVAVEEAIDGHYKAQAESLGDDEAPLRETIERFRAEELEHRDIGLRNGAEGAPAYPVLSGFIKGGSRLAIWVSERL</sequence>
<evidence type="ECO:0000256" key="4">
    <source>
        <dbReference type="ARBA" id="ARBA00023002"/>
    </source>
</evidence>
<keyword evidence="11" id="KW-1185">Reference proteome</keyword>
<keyword evidence="7 8" id="KW-0472">Membrane</keyword>
<comment type="catalytic activity">
    <reaction evidence="8">
        <text>a 5-methoxy-2-methyl-3-(all-trans-polyprenyl)benzene-1,4-diol + AH2 + O2 = a 3-demethylubiquinol + A + H2O</text>
        <dbReference type="Rhea" id="RHEA:50908"/>
        <dbReference type="Rhea" id="RHEA-COMP:10859"/>
        <dbReference type="Rhea" id="RHEA-COMP:10914"/>
        <dbReference type="ChEBI" id="CHEBI:13193"/>
        <dbReference type="ChEBI" id="CHEBI:15377"/>
        <dbReference type="ChEBI" id="CHEBI:15379"/>
        <dbReference type="ChEBI" id="CHEBI:17499"/>
        <dbReference type="ChEBI" id="CHEBI:84167"/>
        <dbReference type="ChEBI" id="CHEBI:84422"/>
        <dbReference type="EC" id="1.14.99.60"/>
    </reaction>
</comment>
<evidence type="ECO:0000256" key="3">
    <source>
        <dbReference type="ARBA" id="ARBA00022723"/>
    </source>
</evidence>
<comment type="subcellular location">
    <subcellularLocation>
        <location evidence="8">Cell membrane</location>
        <topology evidence="8">Peripheral membrane protein</topology>
    </subcellularLocation>
</comment>
<feature type="binding site" evidence="8">
    <location>
        <position position="80"/>
    </location>
    <ligand>
        <name>Fe cation</name>
        <dbReference type="ChEBI" id="CHEBI:24875"/>
        <label>1</label>
    </ligand>
</feature>
<comment type="pathway">
    <text evidence="1 8">Cofactor biosynthesis; ubiquinone biosynthesis.</text>
</comment>
<evidence type="ECO:0000256" key="1">
    <source>
        <dbReference type="ARBA" id="ARBA00004749"/>
    </source>
</evidence>
<evidence type="ECO:0000256" key="7">
    <source>
        <dbReference type="ARBA" id="ARBA00023136"/>
    </source>
</evidence>
<feature type="binding site" evidence="8">
    <location>
        <position position="164"/>
    </location>
    <ligand>
        <name>Fe cation</name>
        <dbReference type="ChEBI" id="CHEBI:24875"/>
        <label>2</label>
    </ligand>
</feature>
<feature type="binding site" evidence="8">
    <location>
        <position position="132"/>
    </location>
    <ligand>
        <name>Fe cation</name>
        <dbReference type="ChEBI" id="CHEBI:24875"/>
        <label>2</label>
    </ligand>
</feature>
<dbReference type="PANTHER" id="PTHR11237:SF4">
    <property type="entry name" value="5-DEMETHOXYUBIQUINONE HYDROXYLASE, MITOCHONDRIAL"/>
    <property type="match status" value="1"/>
</dbReference>
<dbReference type="EMBL" id="JACIGI010000001">
    <property type="protein sequence ID" value="MBB4284413.1"/>
    <property type="molecule type" value="Genomic_DNA"/>
</dbReference>
<comment type="similarity">
    <text evidence="8">Belongs to the COQ7 family.</text>
</comment>
<dbReference type="GO" id="GO:0006744">
    <property type="term" value="P:ubiquinone biosynthetic process"/>
    <property type="evidence" value="ECO:0007669"/>
    <property type="project" value="UniProtKB-UniRule"/>
</dbReference>
<evidence type="ECO:0000256" key="2">
    <source>
        <dbReference type="ARBA" id="ARBA00022688"/>
    </source>
</evidence>
<organism evidence="10 11">
    <name type="scientific">Roseospira goensis</name>
    <dbReference type="NCBI Taxonomy" id="391922"/>
    <lineage>
        <taxon>Bacteria</taxon>
        <taxon>Pseudomonadati</taxon>
        <taxon>Pseudomonadota</taxon>
        <taxon>Alphaproteobacteria</taxon>
        <taxon>Rhodospirillales</taxon>
        <taxon>Rhodospirillaceae</taxon>
        <taxon>Roseospira</taxon>
    </lineage>
</organism>
<keyword evidence="4 8" id="KW-0560">Oxidoreductase</keyword>
<dbReference type="InterPro" id="IPR009078">
    <property type="entry name" value="Ferritin-like_SF"/>
</dbReference>
<dbReference type="PANTHER" id="PTHR11237">
    <property type="entry name" value="COENZYME Q10 BIOSYNTHESIS PROTEIN 7"/>
    <property type="match status" value="1"/>
</dbReference>
<dbReference type="EC" id="1.14.99.60" evidence="8"/>
<dbReference type="GO" id="GO:0005886">
    <property type="term" value="C:plasma membrane"/>
    <property type="evidence" value="ECO:0007669"/>
    <property type="project" value="UniProtKB-SubCell"/>
</dbReference>
<dbReference type="InterPro" id="IPR012347">
    <property type="entry name" value="Ferritin-like"/>
</dbReference>
<feature type="binding site" evidence="8">
    <location>
        <position position="83"/>
    </location>
    <ligand>
        <name>Fe cation</name>
        <dbReference type="ChEBI" id="CHEBI:24875"/>
        <label>1</label>
    </ligand>
</feature>
<reference evidence="10 11" key="1">
    <citation type="submission" date="2020-08" db="EMBL/GenBank/DDBJ databases">
        <title>Genome sequencing of Purple Non-Sulfur Bacteria from various extreme environments.</title>
        <authorList>
            <person name="Mayer M."/>
        </authorList>
    </citation>
    <scope>NUCLEOTIDE SEQUENCE [LARGE SCALE GENOMIC DNA]</scope>
    <source>
        <strain evidence="10 11">JA135</strain>
    </source>
</reference>
<feature type="binding site" evidence="8">
    <location>
        <position position="167"/>
    </location>
    <ligand>
        <name>Fe cation</name>
        <dbReference type="ChEBI" id="CHEBI:24875"/>
        <label>2</label>
    </ligand>
</feature>
<dbReference type="UniPathway" id="UPA00232"/>
<keyword evidence="2 8" id="KW-0831">Ubiquinone biosynthesis</keyword>
<dbReference type="AlphaFoldDB" id="A0A7W6WJB7"/>
<feature type="binding site" evidence="8">
    <location>
        <position position="80"/>
    </location>
    <ligand>
        <name>Fe cation</name>
        <dbReference type="ChEBI" id="CHEBI:24875"/>
        <label>2</label>
    </ligand>
</feature>
<evidence type="ECO:0000256" key="5">
    <source>
        <dbReference type="ARBA" id="ARBA00023004"/>
    </source>
</evidence>
<protein>
    <recommendedName>
        <fullName evidence="8">3-demethoxyubiquinol 3-hydroxylase</fullName>
        <shortName evidence="8">DMQ hydroxylase</shortName>
        <ecNumber evidence="8">1.14.99.60</ecNumber>
    </recommendedName>
    <alternativeName>
        <fullName evidence="8">2-nonaprenyl-3-methyl-6-methoxy-1,4-benzoquinol hydroxylase</fullName>
    </alternativeName>
</protein>
<accession>A0A7W6WJB7</accession>
<evidence type="ECO:0000313" key="10">
    <source>
        <dbReference type="EMBL" id="MBB4284413.1"/>
    </source>
</evidence>
<dbReference type="InterPro" id="IPR011566">
    <property type="entry name" value="Ubq_synth_Coq7"/>
</dbReference>
<dbReference type="GO" id="GO:0046872">
    <property type="term" value="F:metal ion binding"/>
    <property type="evidence" value="ECO:0007669"/>
    <property type="project" value="UniProtKB-KW"/>
</dbReference>
<name>A0A7W6WJB7_9PROT</name>
<evidence type="ECO:0000256" key="9">
    <source>
        <dbReference type="SAM" id="MobiDB-lite"/>
    </source>
</evidence>
<evidence type="ECO:0000256" key="8">
    <source>
        <dbReference type="HAMAP-Rule" id="MF_01658"/>
    </source>
</evidence>
<evidence type="ECO:0000313" key="11">
    <source>
        <dbReference type="Proteomes" id="UP000555728"/>
    </source>
</evidence>
<proteinExistence type="inferred from homology"/>
<keyword evidence="5 8" id="KW-0408">Iron</keyword>
<dbReference type="HAMAP" id="MF_01658">
    <property type="entry name" value="COQ7"/>
    <property type="match status" value="1"/>
</dbReference>
<keyword evidence="6 8" id="KW-0503">Monooxygenase</keyword>
<comment type="caution">
    <text evidence="10">The sequence shown here is derived from an EMBL/GenBank/DDBJ whole genome shotgun (WGS) entry which is preliminary data.</text>
</comment>
<keyword evidence="10" id="KW-0830">Ubiquinone</keyword>
<gene>
    <name evidence="8" type="primary">coq7</name>
    <name evidence="10" type="ORF">GGD88_000119</name>
</gene>
<dbReference type="SUPFAM" id="SSF47240">
    <property type="entry name" value="Ferritin-like"/>
    <property type="match status" value="1"/>
</dbReference>
<keyword evidence="3 8" id="KW-0479">Metal-binding</keyword>
<dbReference type="RefSeq" id="WP_184430887.1">
    <property type="nucleotide sequence ID" value="NZ_JACIGI010000001.1"/>
</dbReference>
<dbReference type="CDD" id="cd01042">
    <property type="entry name" value="DMQH"/>
    <property type="match status" value="1"/>
</dbReference>
<feature type="binding site" evidence="8">
    <location>
        <position position="49"/>
    </location>
    <ligand>
        <name>Fe cation</name>
        <dbReference type="ChEBI" id="CHEBI:24875"/>
        <label>1</label>
    </ligand>
</feature>
<comment type="cofactor">
    <cofactor evidence="8">
        <name>Fe cation</name>
        <dbReference type="ChEBI" id="CHEBI:24875"/>
    </cofactor>
    <text evidence="8">Binds 2 iron ions per subunit.</text>
</comment>
<feature type="binding site" evidence="8">
    <location>
        <position position="164"/>
    </location>
    <ligand>
        <name>Fe cation</name>
        <dbReference type="ChEBI" id="CHEBI:24875"/>
        <label>1</label>
    </ligand>
</feature>
<dbReference type="Gene3D" id="1.20.1260.10">
    <property type="match status" value="1"/>
</dbReference>
<evidence type="ECO:0000256" key="6">
    <source>
        <dbReference type="ARBA" id="ARBA00023033"/>
    </source>
</evidence>
<keyword evidence="8" id="KW-1003">Cell membrane</keyword>
<dbReference type="GO" id="GO:0008682">
    <property type="term" value="F:3-demethoxyubiquinol 3-hydroxylase activity"/>
    <property type="evidence" value="ECO:0007669"/>
    <property type="project" value="UniProtKB-EC"/>
</dbReference>
<dbReference type="Pfam" id="PF03232">
    <property type="entry name" value="COQ7"/>
    <property type="match status" value="1"/>
</dbReference>